<evidence type="ECO:0000313" key="3">
    <source>
        <dbReference type="Proteomes" id="UP001148299"/>
    </source>
</evidence>
<feature type="compositionally biased region" description="Basic and acidic residues" evidence="1">
    <location>
        <begin position="434"/>
        <end position="446"/>
    </location>
</feature>
<feature type="region of interest" description="Disordered" evidence="1">
    <location>
        <begin position="1"/>
        <end position="113"/>
    </location>
</feature>
<reference evidence="2" key="1">
    <citation type="submission" date="2022-12" db="EMBL/GenBank/DDBJ databases">
        <authorList>
            <person name="Petersen C."/>
        </authorList>
    </citation>
    <scope>NUCLEOTIDE SEQUENCE</scope>
    <source>
        <strain evidence="2">IBT 35675</strain>
    </source>
</reference>
<accession>A0A9W9V2F0</accession>
<feature type="compositionally biased region" description="Acidic residues" evidence="1">
    <location>
        <begin position="9"/>
        <end position="19"/>
    </location>
</feature>
<dbReference type="AlphaFoldDB" id="A0A9W9V2F0"/>
<comment type="caution">
    <text evidence="2">The sequence shown here is derived from an EMBL/GenBank/DDBJ whole genome shotgun (WGS) entry which is preliminary data.</text>
</comment>
<sequence>MGWDRVIQDSDEDEPIEGDDLPRPVAPPKHPEPAVQQYHDHVPAEDTTHSANEHGFAPEEESTFPQLSVNFDEFLQSQERNHAGQSSSQQRREERWIPNTEGASGSAGGSGTMMSEIGLAQRRLLDDNASVVGQQVPSAGVSYSADSIQSAPFPTIPSSHSYQMGPPDGEHFPYYQTSYDAYTNGNQALPLNRMTVYESNPQNATNASVQPSEPKSISLGTNIISQQQSQTSAHDELALPAPTVAQPPAVVEPPAKKKRGRPKKQSLPINDEDDELANSRDHEFKNPGANGAIDPSDSEDTTENDTPASSGVSDESDEEDIGTNNPGKEVKEPKKKRAKKAKTAPAPIPDSDDDDNVIWIDTKPINPEIANENADPNKGENTSKQDPNNKASVEQPPDIQPAQSTTSSAVSADQTAPQAEDKPAPKKRGRKRKQPVDQEEVSKTTDTDTTEPANAGAQTPGSKLAVLVDNSPKSASETDAQANVPAKEPTQDTIPAPAPTLSTTASVESPQTPSKPDAGPVNTPKNAGKGLEKHSPISARGGVPYRVGLSKRARIAPLLKMVRK</sequence>
<organism evidence="2 3">
    <name type="scientific">Penicillium brevicompactum</name>
    <dbReference type="NCBI Taxonomy" id="5074"/>
    <lineage>
        <taxon>Eukaryota</taxon>
        <taxon>Fungi</taxon>
        <taxon>Dikarya</taxon>
        <taxon>Ascomycota</taxon>
        <taxon>Pezizomycotina</taxon>
        <taxon>Eurotiomycetes</taxon>
        <taxon>Eurotiomycetidae</taxon>
        <taxon>Eurotiales</taxon>
        <taxon>Aspergillaceae</taxon>
        <taxon>Penicillium</taxon>
    </lineage>
</organism>
<feature type="compositionally biased region" description="Polar residues" evidence="1">
    <location>
        <begin position="450"/>
        <end position="461"/>
    </location>
</feature>
<gene>
    <name evidence="2" type="ORF">N7541_000279</name>
</gene>
<reference evidence="2" key="2">
    <citation type="journal article" date="2023" name="IMA Fungus">
        <title>Comparative genomic study of the Penicillium genus elucidates a diverse pangenome and 15 lateral gene transfer events.</title>
        <authorList>
            <person name="Petersen C."/>
            <person name="Sorensen T."/>
            <person name="Nielsen M.R."/>
            <person name="Sondergaard T.E."/>
            <person name="Sorensen J.L."/>
            <person name="Fitzpatrick D.A."/>
            <person name="Frisvad J.C."/>
            <person name="Nielsen K.L."/>
        </authorList>
    </citation>
    <scope>NUCLEOTIDE SEQUENCE</scope>
    <source>
        <strain evidence="2">IBT 35675</strain>
    </source>
</reference>
<feature type="compositionally biased region" description="Polar residues" evidence="1">
    <location>
        <begin position="471"/>
        <end position="481"/>
    </location>
</feature>
<evidence type="ECO:0000256" key="1">
    <source>
        <dbReference type="SAM" id="MobiDB-lite"/>
    </source>
</evidence>
<evidence type="ECO:0000313" key="2">
    <source>
        <dbReference type="EMBL" id="KAJ5366338.1"/>
    </source>
</evidence>
<feature type="compositionally biased region" description="Low complexity" evidence="1">
    <location>
        <begin position="240"/>
        <end position="253"/>
    </location>
</feature>
<dbReference type="Proteomes" id="UP001148299">
    <property type="component" value="Unassembled WGS sequence"/>
</dbReference>
<keyword evidence="3" id="KW-1185">Reference proteome</keyword>
<feature type="region of interest" description="Disordered" evidence="1">
    <location>
        <begin position="240"/>
        <end position="545"/>
    </location>
</feature>
<name>A0A9W9V2F0_PENBR</name>
<protein>
    <submittedName>
        <fullName evidence="2">Uncharacterized protein</fullName>
    </submittedName>
</protein>
<feature type="compositionally biased region" description="Basic residues" evidence="1">
    <location>
        <begin position="333"/>
        <end position="342"/>
    </location>
</feature>
<feature type="compositionally biased region" description="Polar residues" evidence="1">
    <location>
        <begin position="401"/>
        <end position="417"/>
    </location>
</feature>
<feature type="compositionally biased region" description="Basic and acidic residues" evidence="1">
    <location>
        <begin position="38"/>
        <end position="52"/>
    </location>
</feature>
<proteinExistence type="predicted"/>
<feature type="compositionally biased region" description="Polar residues" evidence="1">
    <location>
        <begin position="63"/>
        <end position="89"/>
    </location>
</feature>
<feature type="compositionally biased region" description="Polar residues" evidence="1">
    <location>
        <begin position="500"/>
        <end position="514"/>
    </location>
</feature>
<dbReference type="EMBL" id="JAPZBR010000001">
    <property type="protein sequence ID" value="KAJ5366338.1"/>
    <property type="molecule type" value="Genomic_DNA"/>
</dbReference>